<evidence type="ECO:0008006" key="3">
    <source>
        <dbReference type="Google" id="ProtNLM"/>
    </source>
</evidence>
<dbReference type="AlphaFoldDB" id="A0A098RYM2"/>
<dbReference type="STRING" id="1524460.IX84_30450"/>
<gene>
    <name evidence="1" type="ORF">IX84_30450</name>
</gene>
<dbReference type="EMBL" id="JPOS01000098">
    <property type="protein sequence ID" value="KGE84946.1"/>
    <property type="molecule type" value="Genomic_DNA"/>
</dbReference>
<comment type="caution">
    <text evidence="1">The sequence shown here is derived from an EMBL/GenBank/DDBJ whole genome shotgun (WGS) entry which is preliminary data.</text>
</comment>
<evidence type="ECO:0000313" key="1">
    <source>
        <dbReference type="EMBL" id="KGE84946.1"/>
    </source>
</evidence>
<keyword evidence="2" id="KW-1185">Reference proteome</keyword>
<dbReference type="OrthoDB" id="9831558at2"/>
<evidence type="ECO:0000313" key="2">
    <source>
        <dbReference type="Proteomes" id="UP000029736"/>
    </source>
</evidence>
<proteinExistence type="predicted"/>
<sequence length="161" mass="18014">MALLSLLSCEDPRPTQREDNIFDPENAFIRFNYDNQVNEPAKDSVELSATATEDSLLIIPIALSAAPQMEDVLVMVTYEAPDSLILGMHWALTGEDGESALGRNLMLPPGTFDYELSFERLDTLPAPSRIQLRLEQVSPDFIHLGFPGSERGRTFELIFQE</sequence>
<protein>
    <recommendedName>
        <fullName evidence="3">DUF4843 domain-containing protein</fullName>
    </recommendedName>
</protein>
<name>A0A098RYM2_9BACT</name>
<organism evidence="1 2">
    <name type="scientific">Phaeodactylibacter xiamenensis</name>
    <dbReference type="NCBI Taxonomy" id="1524460"/>
    <lineage>
        <taxon>Bacteria</taxon>
        <taxon>Pseudomonadati</taxon>
        <taxon>Bacteroidota</taxon>
        <taxon>Saprospiria</taxon>
        <taxon>Saprospirales</taxon>
        <taxon>Haliscomenobacteraceae</taxon>
        <taxon>Phaeodactylibacter</taxon>
    </lineage>
</organism>
<reference evidence="1 2" key="1">
    <citation type="journal article" date="2014" name="Int. J. Syst. Evol. Microbiol.">
        <title>Phaeodactylibacter xiamenensis gen. nov., sp. nov., a member of the family Saprospiraceae isolated from the marine alga Phaeodactylum tricornutum.</title>
        <authorList>
            <person name="Chen Z.Jr."/>
            <person name="Lei X."/>
            <person name="Lai Q."/>
            <person name="Li Y."/>
            <person name="Zhang B."/>
            <person name="Zhang J."/>
            <person name="Zhang H."/>
            <person name="Yang L."/>
            <person name="Zheng W."/>
            <person name="Tian Y."/>
            <person name="Yu Z."/>
            <person name="Xu H.Jr."/>
            <person name="Zheng T."/>
        </authorList>
    </citation>
    <scope>NUCLEOTIDE SEQUENCE [LARGE SCALE GENOMIC DNA]</scope>
    <source>
        <strain evidence="1 2">KD52</strain>
    </source>
</reference>
<accession>A0A098RYM2</accession>
<dbReference type="Proteomes" id="UP000029736">
    <property type="component" value="Unassembled WGS sequence"/>
</dbReference>
<dbReference type="RefSeq" id="WP_044229806.1">
    <property type="nucleotide sequence ID" value="NZ_JBKAGJ010000032.1"/>
</dbReference>